<sequence>MSMLQVSLPSVTVSVGLIVEQAYIDCGCLKALTNAIN</sequence>
<dbReference type="Proteomes" id="UP001283361">
    <property type="component" value="Unassembled WGS sequence"/>
</dbReference>
<dbReference type="EMBL" id="JAWDGP010003341">
    <property type="protein sequence ID" value="KAK3775377.1"/>
    <property type="molecule type" value="Genomic_DNA"/>
</dbReference>
<evidence type="ECO:0000313" key="1">
    <source>
        <dbReference type="EMBL" id="KAK3775377.1"/>
    </source>
</evidence>
<reference evidence="1" key="1">
    <citation type="journal article" date="2023" name="G3 (Bethesda)">
        <title>A reference genome for the long-term kleptoplast-retaining sea slug Elysia crispata morphotype clarki.</title>
        <authorList>
            <person name="Eastman K.E."/>
            <person name="Pendleton A.L."/>
            <person name="Shaikh M.A."/>
            <person name="Suttiyut T."/>
            <person name="Ogas R."/>
            <person name="Tomko P."/>
            <person name="Gavelis G."/>
            <person name="Widhalm J.R."/>
            <person name="Wisecaver J.H."/>
        </authorList>
    </citation>
    <scope>NUCLEOTIDE SEQUENCE</scope>
    <source>
        <strain evidence="1">ECLA1</strain>
    </source>
</reference>
<keyword evidence="2" id="KW-1185">Reference proteome</keyword>
<dbReference type="AlphaFoldDB" id="A0AAE0ZVH6"/>
<evidence type="ECO:0000313" key="2">
    <source>
        <dbReference type="Proteomes" id="UP001283361"/>
    </source>
</evidence>
<proteinExistence type="predicted"/>
<protein>
    <submittedName>
        <fullName evidence="1">Uncharacterized protein</fullName>
    </submittedName>
</protein>
<comment type="caution">
    <text evidence="1">The sequence shown here is derived from an EMBL/GenBank/DDBJ whole genome shotgun (WGS) entry which is preliminary data.</text>
</comment>
<name>A0AAE0ZVH6_9GAST</name>
<gene>
    <name evidence="1" type="ORF">RRG08_010575</name>
</gene>
<organism evidence="1 2">
    <name type="scientific">Elysia crispata</name>
    <name type="common">lettuce slug</name>
    <dbReference type="NCBI Taxonomy" id="231223"/>
    <lineage>
        <taxon>Eukaryota</taxon>
        <taxon>Metazoa</taxon>
        <taxon>Spiralia</taxon>
        <taxon>Lophotrochozoa</taxon>
        <taxon>Mollusca</taxon>
        <taxon>Gastropoda</taxon>
        <taxon>Heterobranchia</taxon>
        <taxon>Euthyneura</taxon>
        <taxon>Panpulmonata</taxon>
        <taxon>Sacoglossa</taxon>
        <taxon>Placobranchoidea</taxon>
        <taxon>Plakobranchidae</taxon>
        <taxon>Elysia</taxon>
    </lineage>
</organism>
<accession>A0AAE0ZVH6</accession>